<reference evidence="3" key="1">
    <citation type="submission" date="2019-04" db="EMBL/GenBank/DDBJ databases">
        <title>Friends and foes A comparative genomics studyof 23 Aspergillus species from section Flavi.</title>
        <authorList>
            <consortium name="DOE Joint Genome Institute"/>
            <person name="Kjaerbolling I."/>
            <person name="Vesth T."/>
            <person name="Frisvad J.C."/>
            <person name="Nybo J.L."/>
            <person name="Theobald S."/>
            <person name="Kildgaard S."/>
            <person name="Isbrandt T."/>
            <person name="Kuo A."/>
            <person name="Sato A."/>
            <person name="Lyhne E.K."/>
            <person name="Kogle M.E."/>
            <person name="Wiebenga A."/>
            <person name="Kun R.S."/>
            <person name="Lubbers R.J."/>
            <person name="Makela M.R."/>
            <person name="Barry K."/>
            <person name="Chovatia M."/>
            <person name="Clum A."/>
            <person name="Daum C."/>
            <person name="Haridas S."/>
            <person name="He G."/>
            <person name="LaButti K."/>
            <person name="Lipzen A."/>
            <person name="Mondo S."/>
            <person name="Riley R."/>
            <person name="Salamov A."/>
            <person name="Simmons B.A."/>
            <person name="Magnuson J.K."/>
            <person name="Henrissat B."/>
            <person name="Mortensen U.H."/>
            <person name="Larsen T.O."/>
            <person name="Devries R.P."/>
            <person name="Grigoriev I.V."/>
            <person name="Machida M."/>
            <person name="Baker S.E."/>
            <person name="Andersen M.R."/>
        </authorList>
    </citation>
    <scope>NUCLEOTIDE SEQUENCE [LARGE SCALE GENOMIC DNA]</scope>
    <source>
        <strain evidence="3">CBS 553.77</strain>
    </source>
</reference>
<feature type="transmembrane region" description="Helical" evidence="1">
    <location>
        <begin position="41"/>
        <end position="61"/>
    </location>
</feature>
<keyword evidence="1" id="KW-0812">Transmembrane</keyword>
<sequence length="100" mass="11404">MYGLACMTGIETGMKSISLTVLPPFLLPLLSFWVVPWSWRIVNTGSSGCIVWTCFCIAQYLPTYSNYMLDDTHRLPGLPILFYLICSDQRFCIRIDGIEQ</sequence>
<gene>
    <name evidence="2" type="ORF">BDV28DRAFT_23773</name>
</gene>
<organism evidence="2 3">
    <name type="scientific">Aspergillus coremiiformis</name>
    <dbReference type="NCBI Taxonomy" id="138285"/>
    <lineage>
        <taxon>Eukaryota</taxon>
        <taxon>Fungi</taxon>
        <taxon>Dikarya</taxon>
        <taxon>Ascomycota</taxon>
        <taxon>Pezizomycotina</taxon>
        <taxon>Eurotiomycetes</taxon>
        <taxon>Eurotiomycetidae</taxon>
        <taxon>Eurotiales</taxon>
        <taxon>Aspergillaceae</taxon>
        <taxon>Aspergillus</taxon>
        <taxon>Aspergillus subgen. Circumdati</taxon>
    </lineage>
</organism>
<keyword evidence="1" id="KW-0472">Membrane</keyword>
<proteinExistence type="predicted"/>
<evidence type="ECO:0000313" key="2">
    <source>
        <dbReference type="EMBL" id="KAE8351228.1"/>
    </source>
</evidence>
<keyword evidence="3" id="KW-1185">Reference proteome</keyword>
<feature type="transmembrane region" description="Helical" evidence="1">
    <location>
        <begin position="17"/>
        <end position="35"/>
    </location>
</feature>
<dbReference type="Proteomes" id="UP000327118">
    <property type="component" value="Unassembled WGS sequence"/>
</dbReference>
<protein>
    <submittedName>
        <fullName evidence="2">Uncharacterized protein</fullName>
    </submittedName>
</protein>
<keyword evidence="1" id="KW-1133">Transmembrane helix</keyword>
<dbReference type="EMBL" id="ML739181">
    <property type="protein sequence ID" value="KAE8351228.1"/>
    <property type="molecule type" value="Genomic_DNA"/>
</dbReference>
<accession>A0A5N6Z1D1</accession>
<name>A0A5N6Z1D1_9EURO</name>
<evidence type="ECO:0000313" key="3">
    <source>
        <dbReference type="Proteomes" id="UP000327118"/>
    </source>
</evidence>
<dbReference type="AlphaFoldDB" id="A0A5N6Z1D1"/>
<evidence type="ECO:0000256" key="1">
    <source>
        <dbReference type="SAM" id="Phobius"/>
    </source>
</evidence>